<keyword evidence="2" id="KW-0326">Glycosidase</keyword>
<dbReference type="Proteomes" id="UP001060368">
    <property type="component" value="Chromosome"/>
</dbReference>
<protein>
    <submittedName>
        <fullName evidence="2">UDP-N-acetylglucosamine 2-epimerase</fullName>
        <ecNumber evidence="2">3.2.1.183</ecNumber>
    </submittedName>
</protein>
<dbReference type="Pfam" id="PF02350">
    <property type="entry name" value="Epimerase_2"/>
    <property type="match status" value="1"/>
</dbReference>
<evidence type="ECO:0000259" key="1">
    <source>
        <dbReference type="Pfam" id="PF02350"/>
    </source>
</evidence>
<dbReference type="EC" id="3.2.1.183" evidence="2"/>
<dbReference type="RefSeq" id="WP_257742406.1">
    <property type="nucleotide sequence ID" value="NZ_CP096115.1"/>
</dbReference>
<evidence type="ECO:0000313" key="3">
    <source>
        <dbReference type="Proteomes" id="UP001060368"/>
    </source>
</evidence>
<accession>A0A9E7PRJ4</accession>
<dbReference type="KEGG" id="mend:L6E24_13045"/>
<dbReference type="EMBL" id="CP096115">
    <property type="protein sequence ID" value="UUX92257.1"/>
    <property type="molecule type" value="Genomic_DNA"/>
</dbReference>
<dbReference type="InterPro" id="IPR020004">
    <property type="entry name" value="UDP-GlcNAc_Epase"/>
</dbReference>
<sequence>MAKRKICVVTGTRAEYGLLKPIIKRIKQDTDLSLQLVVTGTHLLPEYGNTIDLIYQDGFTINAKVPVVIAGDNKEVLPHSIGHGIIGFSQVFEILKPDIVLVLGDRYEIFAAAVAASYSGKVLAHIHGGDKLRGGFDEYTRHAITKISHIHFAATEKSAERIIKLGEIPENVFVVGSPSIETIKSTDFLSKDDLCEKLDLDNNLGIMLFVLHPISTSPESAAKEIDIVLDSIIDFNFQIVLIYPNVDPGSKQIINAIEGYSYKYPEKIKIFKNLPHKDYLNVMKIADIMIGNSSSGIIESSAFKIPVINIGHRQEGRESSENVINVNYSKEDILKSIEKCLYDEEFMNKVNNCLNPYGEGNTSIIISNVLKELNIEPNLFSKNITYP</sequence>
<dbReference type="AlphaFoldDB" id="A0A9E7PRJ4"/>
<dbReference type="CDD" id="cd03786">
    <property type="entry name" value="GTB_UDP-GlcNAc_2-Epimerase"/>
    <property type="match status" value="1"/>
</dbReference>
<proteinExistence type="predicted"/>
<reference evidence="2" key="1">
    <citation type="submission" date="2022-04" db="EMBL/GenBank/DDBJ databases">
        <title>Complete genome of Methanoplanus endosymbiosus DSM 3599.</title>
        <authorList>
            <person name="Chen S.-C."/>
            <person name="You Y.-T."/>
            <person name="Zhou Y.-Z."/>
            <person name="Lai M.-C."/>
        </authorList>
    </citation>
    <scope>NUCLEOTIDE SEQUENCE</scope>
    <source>
        <strain evidence="2">DSM 3599</strain>
    </source>
</reference>
<dbReference type="InterPro" id="IPR003331">
    <property type="entry name" value="UDP_GlcNAc_Epimerase_2_dom"/>
</dbReference>
<dbReference type="NCBIfam" id="TIGR03568">
    <property type="entry name" value="NeuC_NnaA"/>
    <property type="match status" value="1"/>
</dbReference>
<feature type="domain" description="UDP-N-acetylglucosamine 2-epimerase" evidence="1">
    <location>
        <begin position="24"/>
        <end position="371"/>
    </location>
</feature>
<dbReference type="InterPro" id="IPR029767">
    <property type="entry name" value="WecB-like"/>
</dbReference>
<gene>
    <name evidence="2" type="primary">neuC</name>
    <name evidence="2" type="ORF">L6E24_13045</name>
</gene>
<dbReference type="SUPFAM" id="SSF53756">
    <property type="entry name" value="UDP-Glycosyltransferase/glycogen phosphorylase"/>
    <property type="match status" value="1"/>
</dbReference>
<keyword evidence="2" id="KW-0378">Hydrolase</keyword>
<dbReference type="Gene3D" id="3.40.50.2000">
    <property type="entry name" value="Glycogen Phosphorylase B"/>
    <property type="match status" value="2"/>
</dbReference>
<dbReference type="PANTHER" id="PTHR43174">
    <property type="entry name" value="UDP-N-ACETYLGLUCOSAMINE 2-EPIMERASE"/>
    <property type="match status" value="1"/>
</dbReference>
<organism evidence="2 3">
    <name type="scientific">Methanoplanus endosymbiosus</name>
    <dbReference type="NCBI Taxonomy" id="33865"/>
    <lineage>
        <taxon>Archaea</taxon>
        <taxon>Methanobacteriati</taxon>
        <taxon>Methanobacteriota</taxon>
        <taxon>Stenosarchaea group</taxon>
        <taxon>Methanomicrobia</taxon>
        <taxon>Methanomicrobiales</taxon>
        <taxon>Methanomicrobiaceae</taxon>
        <taxon>Methanoplanus</taxon>
    </lineage>
</organism>
<dbReference type="PANTHER" id="PTHR43174:SF3">
    <property type="entry name" value="UDP-N-ACETYLGLUCOSAMINE 2-EPIMERASE"/>
    <property type="match status" value="1"/>
</dbReference>
<dbReference type="GeneID" id="74308646"/>
<dbReference type="GO" id="GO:0006047">
    <property type="term" value="P:UDP-N-acetylglucosamine metabolic process"/>
    <property type="evidence" value="ECO:0007669"/>
    <property type="project" value="InterPro"/>
</dbReference>
<keyword evidence="3" id="KW-1185">Reference proteome</keyword>
<evidence type="ECO:0000313" key="2">
    <source>
        <dbReference type="EMBL" id="UUX92257.1"/>
    </source>
</evidence>
<name>A0A9E7PRJ4_9EURY</name>
<dbReference type="GO" id="GO:0004553">
    <property type="term" value="F:hydrolase activity, hydrolyzing O-glycosyl compounds"/>
    <property type="evidence" value="ECO:0007669"/>
    <property type="project" value="InterPro"/>
</dbReference>